<reference evidence="3" key="1">
    <citation type="journal article" date="2019" name="Int. J. Syst. Evol. Microbiol.">
        <title>The Global Catalogue of Microorganisms (GCM) 10K type strain sequencing project: providing services to taxonomists for standard genome sequencing and annotation.</title>
        <authorList>
            <consortium name="The Broad Institute Genomics Platform"/>
            <consortium name="The Broad Institute Genome Sequencing Center for Infectious Disease"/>
            <person name="Wu L."/>
            <person name="Ma J."/>
        </authorList>
    </citation>
    <scope>NUCLEOTIDE SEQUENCE [LARGE SCALE GENOMIC DNA]</scope>
    <source>
        <strain evidence="3">CCUG 55491</strain>
    </source>
</reference>
<evidence type="ECO:0000259" key="1">
    <source>
        <dbReference type="SMART" id="SM00065"/>
    </source>
</evidence>
<dbReference type="PANTHER" id="PTHR43102:SF2">
    <property type="entry name" value="GAF DOMAIN-CONTAINING PROTEIN"/>
    <property type="match status" value="1"/>
</dbReference>
<proteinExistence type="predicted"/>
<dbReference type="SUPFAM" id="SSF55781">
    <property type="entry name" value="GAF domain-like"/>
    <property type="match status" value="1"/>
</dbReference>
<feature type="domain" description="GAF" evidence="1">
    <location>
        <begin position="31"/>
        <end position="174"/>
    </location>
</feature>
<dbReference type="InterPro" id="IPR029016">
    <property type="entry name" value="GAF-like_dom_sf"/>
</dbReference>
<dbReference type="InterPro" id="IPR003018">
    <property type="entry name" value="GAF"/>
</dbReference>
<organism evidence="2 3">
    <name type="scientific">Lysobacter koreensis</name>
    <dbReference type="NCBI Taxonomy" id="266122"/>
    <lineage>
        <taxon>Bacteria</taxon>
        <taxon>Pseudomonadati</taxon>
        <taxon>Pseudomonadota</taxon>
        <taxon>Gammaproteobacteria</taxon>
        <taxon>Lysobacterales</taxon>
        <taxon>Lysobacteraceae</taxon>
        <taxon>Lysobacter</taxon>
    </lineage>
</organism>
<dbReference type="PANTHER" id="PTHR43102">
    <property type="entry name" value="SLR1143 PROTEIN"/>
    <property type="match status" value="1"/>
</dbReference>
<sequence length="175" mass="19635">MSKTYRDPIQTRIERPQRLAAVVRTGLLDTPPEPSLDQLTALAAQRLGVPATFISLVDRDRDFYKSHFGFGEPLNSVRQLEGRTFCHYAIGSDQPLVIDDTTRDPVYRDVPTVTTLGVRSYLGVPLVMEDGEVIGSFCAIDFEPRHWRSEDVATMVELAQATMREIRLRVGQAEG</sequence>
<accession>A0ABW2YNV5</accession>
<gene>
    <name evidence="2" type="ORF">ACFQZQ_08490</name>
</gene>
<dbReference type="EMBL" id="JBHTIH010000003">
    <property type="protein sequence ID" value="MFD0739315.1"/>
    <property type="molecule type" value="Genomic_DNA"/>
</dbReference>
<protein>
    <submittedName>
        <fullName evidence="2">GAF domain-containing protein</fullName>
    </submittedName>
</protein>
<dbReference type="Pfam" id="PF01590">
    <property type="entry name" value="GAF"/>
    <property type="match status" value="1"/>
</dbReference>
<name>A0ABW2YNV5_9GAMM</name>
<keyword evidence="3" id="KW-1185">Reference proteome</keyword>
<evidence type="ECO:0000313" key="3">
    <source>
        <dbReference type="Proteomes" id="UP001597090"/>
    </source>
</evidence>
<dbReference type="RefSeq" id="WP_386812316.1">
    <property type="nucleotide sequence ID" value="NZ_JBHTIH010000003.1"/>
</dbReference>
<evidence type="ECO:0000313" key="2">
    <source>
        <dbReference type="EMBL" id="MFD0739315.1"/>
    </source>
</evidence>
<dbReference type="Gene3D" id="3.30.450.40">
    <property type="match status" value="1"/>
</dbReference>
<comment type="caution">
    <text evidence="2">The sequence shown here is derived from an EMBL/GenBank/DDBJ whole genome shotgun (WGS) entry which is preliminary data.</text>
</comment>
<dbReference type="SMART" id="SM00065">
    <property type="entry name" value="GAF"/>
    <property type="match status" value="1"/>
</dbReference>
<dbReference type="Proteomes" id="UP001597090">
    <property type="component" value="Unassembled WGS sequence"/>
</dbReference>